<dbReference type="InterPro" id="IPR000524">
    <property type="entry name" value="Tscrpt_reg_HTH_GntR"/>
</dbReference>
<evidence type="ECO:0000259" key="4">
    <source>
        <dbReference type="PROSITE" id="PS50949"/>
    </source>
</evidence>
<gene>
    <name evidence="5" type="ORF">OU798_12645</name>
</gene>
<dbReference type="PRINTS" id="PR00035">
    <property type="entry name" value="HTHGNTR"/>
</dbReference>
<evidence type="ECO:0000256" key="1">
    <source>
        <dbReference type="ARBA" id="ARBA00023015"/>
    </source>
</evidence>
<dbReference type="SUPFAM" id="SSF46785">
    <property type="entry name" value="Winged helix' DNA-binding domain"/>
    <property type="match status" value="1"/>
</dbReference>
<keyword evidence="2" id="KW-0238">DNA-binding</keyword>
<keyword evidence="6" id="KW-1185">Reference proteome</keyword>
<dbReference type="PROSITE" id="PS50949">
    <property type="entry name" value="HTH_GNTR"/>
    <property type="match status" value="1"/>
</dbReference>
<dbReference type="InterPro" id="IPR008920">
    <property type="entry name" value="TF_FadR/GntR_C"/>
</dbReference>
<evidence type="ECO:0000256" key="3">
    <source>
        <dbReference type="ARBA" id="ARBA00023163"/>
    </source>
</evidence>
<evidence type="ECO:0000256" key="2">
    <source>
        <dbReference type="ARBA" id="ARBA00023125"/>
    </source>
</evidence>
<evidence type="ECO:0000313" key="6">
    <source>
        <dbReference type="Proteomes" id="UP001145087"/>
    </source>
</evidence>
<dbReference type="Gene3D" id="1.10.10.10">
    <property type="entry name" value="Winged helix-like DNA-binding domain superfamily/Winged helix DNA-binding domain"/>
    <property type="match status" value="1"/>
</dbReference>
<keyword evidence="3" id="KW-0804">Transcription</keyword>
<feature type="domain" description="HTH gntR-type" evidence="4">
    <location>
        <begin position="16"/>
        <end position="84"/>
    </location>
</feature>
<name>A0A9X3J568_9BACT</name>
<dbReference type="Gene3D" id="1.20.120.530">
    <property type="entry name" value="GntR ligand-binding domain-like"/>
    <property type="match status" value="1"/>
</dbReference>
<accession>A0A9X3J568</accession>
<evidence type="ECO:0000313" key="5">
    <source>
        <dbReference type="EMBL" id="MCY1721199.1"/>
    </source>
</evidence>
<dbReference type="PANTHER" id="PTHR43537:SF24">
    <property type="entry name" value="GLUCONATE OPERON TRANSCRIPTIONAL REPRESSOR"/>
    <property type="match status" value="1"/>
</dbReference>
<protein>
    <submittedName>
        <fullName evidence="5">FCD domain-containing protein</fullName>
    </submittedName>
</protein>
<dbReference type="Pfam" id="PF07729">
    <property type="entry name" value="FCD"/>
    <property type="match status" value="1"/>
</dbReference>
<organism evidence="5 6">
    <name type="scientific">Draconibacterium aestuarii</name>
    <dbReference type="NCBI Taxonomy" id="2998507"/>
    <lineage>
        <taxon>Bacteria</taxon>
        <taxon>Pseudomonadati</taxon>
        <taxon>Bacteroidota</taxon>
        <taxon>Bacteroidia</taxon>
        <taxon>Marinilabiliales</taxon>
        <taxon>Prolixibacteraceae</taxon>
        <taxon>Draconibacterium</taxon>
    </lineage>
</organism>
<dbReference type="InterPro" id="IPR036388">
    <property type="entry name" value="WH-like_DNA-bd_sf"/>
</dbReference>
<dbReference type="SMART" id="SM00895">
    <property type="entry name" value="FCD"/>
    <property type="match status" value="1"/>
</dbReference>
<dbReference type="GO" id="GO:0003700">
    <property type="term" value="F:DNA-binding transcription factor activity"/>
    <property type="evidence" value="ECO:0007669"/>
    <property type="project" value="InterPro"/>
</dbReference>
<dbReference type="EMBL" id="JAPOHD010000027">
    <property type="protein sequence ID" value="MCY1721199.1"/>
    <property type="molecule type" value="Genomic_DNA"/>
</dbReference>
<dbReference type="SMART" id="SM00345">
    <property type="entry name" value="HTH_GNTR"/>
    <property type="match status" value="1"/>
</dbReference>
<comment type="caution">
    <text evidence="5">The sequence shown here is derived from an EMBL/GenBank/DDBJ whole genome shotgun (WGS) entry which is preliminary data.</text>
</comment>
<keyword evidence="1" id="KW-0805">Transcription regulation</keyword>
<dbReference type="SUPFAM" id="SSF48008">
    <property type="entry name" value="GntR ligand-binding domain-like"/>
    <property type="match status" value="1"/>
</dbReference>
<dbReference type="CDD" id="cd07377">
    <property type="entry name" value="WHTH_GntR"/>
    <property type="match status" value="1"/>
</dbReference>
<dbReference type="InterPro" id="IPR036390">
    <property type="entry name" value="WH_DNA-bd_sf"/>
</dbReference>
<dbReference type="GO" id="GO:0003677">
    <property type="term" value="F:DNA binding"/>
    <property type="evidence" value="ECO:0007669"/>
    <property type="project" value="UniProtKB-KW"/>
</dbReference>
<proteinExistence type="predicted"/>
<dbReference type="InterPro" id="IPR011711">
    <property type="entry name" value="GntR_C"/>
</dbReference>
<dbReference type="Pfam" id="PF00392">
    <property type="entry name" value="GntR"/>
    <property type="match status" value="1"/>
</dbReference>
<sequence length="239" mass="27687">MSQEQNTNFFEIVDNRSLVDKVEMNLLNFFKTKNLKPDDLIPKEMELAKSMGVSRTVIRESLNRLKTMGIVESIKHKGTVIKSPDFSALLQKSMIPHILDNSTLKDIFELRLVLEIGMADLILKNITQQDIEELDEIVENEPVFTADVLFEIDHEILFHGKLYEITENKTLKNFQRVLLPVFNYAYDSGLVTKPNSTKKHVSHKDLVEVLKNGNATKFRNAMRNHLENHFNRLYDKVMV</sequence>
<dbReference type="AlphaFoldDB" id="A0A9X3J568"/>
<dbReference type="RefSeq" id="WP_343333531.1">
    <property type="nucleotide sequence ID" value="NZ_JAPOHD010000027.1"/>
</dbReference>
<dbReference type="Proteomes" id="UP001145087">
    <property type="component" value="Unassembled WGS sequence"/>
</dbReference>
<dbReference type="PANTHER" id="PTHR43537">
    <property type="entry name" value="TRANSCRIPTIONAL REGULATOR, GNTR FAMILY"/>
    <property type="match status" value="1"/>
</dbReference>
<reference evidence="5" key="1">
    <citation type="submission" date="2022-11" db="EMBL/GenBank/DDBJ databases">
        <title>Marilongibacter aestuarii gen. nov., sp. nov., isolated from tidal flat sediment.</title>
        <authorList>
            <person name="Jiayan W."/>
        </authorList>
    </citation>
    <scope>NUCLEOTIDE SEQUENCE</scope>
    <source>
        <strain evidence="5">Z1-6</strain>
    </source>
</reference>